<dbReference type="GO" id="GO:0005096">
    <property type="term" value="F:GTPase activator activity"/>
    <property type="evidence" value="ECO:0007669"/>
    <property type="project" value="UniProtKB-KW"/>
</dbReference>
<reference evidence="5" key="1">
    <citation type="submission" date="2023-03" db="EMBL/GenBank/DDBJ databases">
        <authorList>
            <person name="Steffen K."/>
            <person name="Cardenas P."/>
        </authorList>
    </citation>
    <scope>NUCLEOTIDE SEQUENCE</scope>
</reference>
<dbReference type="GO" id="GO:0006913">
    <property type="term" value="P:nucleocytoplasmic transport"/>
    <property type="evidence" value="ECO:0007669"/>
    <property type="project" value="TreeGrafter"/>
</dbReference>
<keyword evidence="1" id="KW-0343">GTPase activation</keyword>
<evidence type="ECO:0000256" key="4">
    <source>
        <dbReference type="SAM" id="MobiDB-lite"/>
    </source>
</evidence>
<dbReference type="Gene3D" id="3.80.10.10">
    <property type="entry name" value="Ribonuclease Inhibitor"/>
    <property type="match status" value="1"/>
</dbReference>
<dbReference type="PANTHER" id="PTHR24113:SF12">
    <property type="entry name" value="RAN GTPASE-ACTIVATING PROTEIN 1"/>
    <property type="match status" value="1"/>
</dbReference>
<proteinExistence type="predicted"/>
<dbReference type="InterPro" id="IPR001611">
    <property type="entry name" value="Leu-rich_rpt"/>
</dbReference>
<comment type="caution">
    <text evidence="5">The sequence shown here is derived from an EMBL/GenBank/DDBJ whole genome shotgun (WGS) entry which is preliminary data.</text>
</comment>
<feature type="compositionally biased region" description="Acidic residues" evidence="4">
    <location>
        <begin position="345"/>
        <end position="363"/>
    </location>
</feature>
<evidence type="ECO:0000313" key="5">
    <source>
        <dbReference type="EMBL" id="CAI8027435.1"/>
    </source>
</evidence>
<feature type="region of interest" description="Disordered" evidence="4">
    <location>
        <begin position="1"/>
        <end position="21"/>
    </location>
</feature>
<evidence type="ECO:0000256" key="3">
    <source>
        <dbReference type="ARBA" id="ARBA00022737"/>
    </source>
</evidence>
<dbReference type="GO" id="GO:0005634">
    <property type="term" value="C:nucleus"/>
    <property type="evidence" value="ECO:0007669"/>
    <property type="project" value="TreeGrafter"/>
</dbReference>
<dbReference type="InterPro" id="IPR032675">
    <property type="entry name" value="LRR_dom_sf"/>
</dbReference>
<evidence type="ECO:0000256" key="2">
    <source>
        <dbReference type="ARBA" id="ARBA00022614"/>
    </source>
</evidence>
<dbReference type="Proteomes" id="UP001174909">
    <property type="component" value="Unassembled WGS sequence"/>
</dbReference>
<keyword evidence="6" id="KW-1185">Reference proteome</keyword>
<evidence type="ECO:0000313" key="6">
    <source>
        <dbReference type="Proteomes" id="UP001174909"/>
    </source>
</evidence>
<dbReference type="EMBL" id="CASHTH010002278">
    <property type="protein sequence ID" value="CAI8027435.1"/>
    <property type="molecule type" value="Genomic_DNA"/>
</dbReference>
<dbReference type="GO" id="GO:0048471">
    <property type="term" value="C:perinuclear region of cytoplasm"/>
    <property type="evidence" value="ECO:0007669"/>
    <property type="project" value="TreeGrafter"/>
</dbReference>
<dbReference type="CDD" id="cd00116">
    <property type="entry name" value="LRR_RI"/>
    <property type="match status" value="1"/>
</dbReference>
<dbReference type="GO" id="GO:0005829">
    <property type="term" value="C:cytosol"/>
    <property type="evidence" value="ECO:0007669"/>
    <property type="project" value="TreeGrafter"/>
</dbReference>
<dbReference type="SUPFAM" id="SSF52047">
    <property type="entry name" value="RNI-like"/>
    <property type="match status" value="1"/>
</dbReference>
<keyword evidence="2" id="KW-0433">Leucine-rich repeat</keyword>
<name>A0AA35SC91_GEOBA</name>
<accession>A0AA35SC91</accession>
<feature type="region of interest" description="Disordered" evidence="4">
    <location>
        <begin position="341"/>
        <end position="363"/>
    </location>
</feature>
<dbReference type="Pfam" id="PF13516">
    <property type="entry name" value="LRR_6"/>
    <property type="match status" value="3"/>
</dbReference>
<gene>
    <name evidence="5" type="ORF">GBAR_LOCUS15699</name>
</gene>
<sequence>MSVAEPEEREVVISGQDRKLNSPEDVEDTVRAINEDEGLTTLRLSGNSMGVQAAQAIAGALSSRPLFRRALWKDMFVGRLKSEIPPALTTLSDAVMAARAHLVELDLSDNAFGPAGIEAIFQLLSNPACFSLRILKLNNTGMGPQGGELLAEALGQCHSEASRQGGRLQLEVFVVGRSRLENPGASALAEVFAELGSLREVAMPQNGISKDGISALASAFAKNTELRSIDLNDNTFTEEGAAAMATVLPSLQELRVINFGDCLLRSGGARAVAGAIADGHQKLEEVHIGFNSMDASSAVAVVEALANKKELKKIDFNGNCFGEEGCETVRECLEAKGLGDCLDSLSDDEGEEGDDDEGKGEGR</sequence>
<protein>
    <submittedName>
        <fullName evidence="5">Ran GTPase-activating protein 1</fullName>
    </submittedName>
</protein>
<dbReference type="GO" id="GO:0031267">
    <property type="term" value="F:small GTPase binding"/>
    <property type="evidence" value="ECO:0007669"/>
    <property type="project" value="TreeGrafter"/>
</dbReference>
<dbReference type="PANTHER" id="PTHR24113">
    <property type="entry name" value="RAN GTPASE-ACTIVATING PROTEIN 1"/>
    <property type="match status" value="1"/>
</dbReference>
<dbReference type="AlphaFoldDB" id="A0AA35SC91"/>
<organism evidence="5 6">
    <name type="scientific">Geodia barretti</name>
    <name type="common">Barrett's horny sponge</name>
    <dbReference type="NCBI Taxonomy" id="519541"/>
    <lineage>
        <taxon>Eukaryota</taxon>
        <taxon>Metazoa</taxon>
        <taxon>Porifera</taxon>
        <taxon>Demospongiae</taxon>
        <taxon>Heteroscleromorpha</taxon>
        <taxon>Tetractinellida</taxon>
        <taxon>Astrophorina</taxon>
        <taxon>Geodiidae</taxon>
        <taxon>Geodia</taxon>
    </lineage>
</organism>
<keyword evidence="3" id="KW-0677">Repeat</keyword>
<dbReference type="SMART" id="SM00368">
    <property type="entry name" value="LRR_RI"/>
    <property type="match status" value="8"/>
</dbReference>
<dbReference type="InterPro" id="IPR027038">
    <property type="entry name" value="RanGap"/>
</dbReference>
<evidence type="ECO:0000256" key="1">
    <source>
        <dbReference type="ARBA" id="ARBA00022468"/>
    </source>
</evidence>